<evidence type="ECO:0000313" key="2">
    <source>
        <dbReference type="EMBL" id="SMH66655.1"/>
    </source>
</evidence>
<gene>
    <name evidence="1" type="ORF">AFERRI_140059</name>
    <name evidence="2" type="ORF">AFERRI_40003</name>
</gene>
<evidence type="ECO:0000313" key="1">
    <source>
        <dbReference type="EMBL" id="CDQ08994.1"/>
    </source>
</evidence>
<name>A0A060UR45_9PROT</name>
<keyword evidence="3" id="KW-1185">Reference proteome</keyword>
<reference evidence="1" key="1">
    <citation type="submission" date="2014-03" db="EMBL/GenBank/DDBJ databases">
        <authorList>
            <person name="Genoscope - CEA"/>
        </authorList>
    </citation>
    <scope>NUCLEOTIDE SEQUENCE [LARGE SCALE GENOMIC DNA]</scope>
    <source>
        <strain evidence="1">CF27</strain>
    </source>
</reference>
<dbReference type="AlphaFoldDB" id="A0A060UR45"/>
<dbReference type="Proteomes" id="UP000193925">
    <property type="component" value="Chromosome AFERRI"/>
</dbReference>
<sequence length="341" mass="39705">MFRNFVYKAWVDPKDEPLLIEQAQRIRRTYAKACQFGTMDEGRKYLNRELADIWYATRQMTATWLKGEHARRTIKRKGRPEDDDTEQAAHDGYNGVIGGVLVSANELPYAEFLQRNEKYKVYFKTIKAGEKPLMELTMPLWSRRDGEPFSVRFLMHRPIAGHLLVRRFHLVMRYKRHAGKLVGYTWYVSIMVKMDNPEMRQPRRVGTLWPSWKVEPDGSILVMRLEIDYLDGTKKDIKYHLPPGTISRARRAYHLSITGQDNIEYNNFDRWRMDTYRKWAVDVCKRVDVIKQVDFTKPIGLEVGSSVPGTIPRHRPLVAVGLLIAAIREKANGSGISFATE</sequence>
<reference evidence="1" key="2">
    <citation type="submission" date="2014-07" db="EMBL/GenBank/DDBJ databases">
        <title>Initial genome analysis of the psychrotolerant acidophile Acidithiobacillus ferrivorans CF27: insights into iron and sulfur oxidation pathways and into biofilm formation.</title>
        <authorList>
            <person name="Talla E."/>
            <person name="Hedrich S."/>
            <person name="Mangenot S."/>
            <person name="Ji B."/>
            <person name="Johnson D.B."/>
            <person name="Barbe V."/>
            <person name="Bonnefoy V."/>
        </authorList>
    </citation>
    <scope>NUCLEOTIDE SEQUENCE [LARGE SCALE GENOMIC DNA]</scope>
    <source>
        <strain evidence="1">CF27</strain>
    </source>
</reference>
<proteinExistence type="predicted"/>
<dbReference type="RefSeq" id="WP_035191352.1">
    <property type="nucleotide sequence ID" value="NZ_CCCS020000006.1"/>
</dbReference>
<accession>A0A060UR45</accession>
<protein>
    <submittedName>
        <fullName evidence="1">Uncharacterized protein</fullName>
    </submittedName>
</protein>
<dbReference type="EMBL" id="LT841305">
    <property type="protein sequence ID" value="SMH66655.1"/>
    <property type="molecule type" value="Genomic_DNA"/>
</dbReference>
<evidence type="ECO:0000313" key="3">
    <source>
        <dbReference type="Proteomes" id="UP000193925"/>
    </source>
</evidence>
<reference evidence="2 3" key="3">
    <citation type="submission" date="2017-03" db="EMBL/GenBank/DDBJ databases">
        <authorList>
            <person name="Regsiter A."/>
            <person name="William W."/>
        </authorList>
    </citation>
    <scope>NUCLEOTIDE SEQUENCE [LARGE SCALE GENOMIC DNA]</scope>
    <source>
        <strain evidence="2">PRJEB5721</strain>
    </source>
</reference>
<dbReference type="EMBL" id="CCCS020000006">
    <property type="protein sequence ID" value="CDQ08994.1"/>
    <property type="molecule type" value="Genomic_DNA"/>
</dbReference>
<organism evidence="1">
    <name type="scientific">Acidithiobacillus ferrivorans</name>
    <dbReference type="NCBI Taxonomy" id="160808"/>
    <lineage>
        <taxon>Bacteria</taxon>
        <taxon>Pseudomonadati</taxon>
        <taxon>Pseudomonadota</taxon>
        <taxon>Acidithiobacillia</taxon>
        <taxon>Acidithiobacillales</taxon>
        <taxon>Acidithiobacillaceae</taxon>
        <taxon>Acidithiobacillus</taxon>
    </lineage>
</organism>